<dbReference type="InterPro" id="IPR025665">
    <property type="entry name" value="Beta-barrel_OMP_2"/>
</dbReference>
<name>A0A1I1LPZ7_9BACT</name>
<evidence type="ECO:0000259" key="2">
    <source>
        <dbReference type="Pfam" id="PF13568"/>
    </source>
</evidence>
<accession>A0A1I1LPZ7</accession>
<protein>
    <submittedName>
        <fullName evidence="3">Outer membrane protein beta-barrel domain-containing protein</fullName>
    </submittedName>
</protein>
<evidence type="ECO:0000313" key="4">
    <source>
        <dbReference type="Proteomes" id="UP000198598"/>
    </source>
</evidence>
<evidence type="ECO:0000256" key="1">
    <source>
        <dbReference type="SAM" id="SignalP"/>
    </source>
</evidence>
<sequence length="233" mass="25700">MKNMYRPLLTALLLLTGFTSSAQSSPFEFGLKGGLNLSSLSLNNTTLPNYNVKTGVNAGVTANYKFSKNLFLQSGLSFTTKGTKIKGEAPLGYEYRIVMPGREAYMKSNQRYLQAPVYLGYKIDLKPGTKLVLNAGPYFAYGIGGKTQLTGDIIYGDMIDYSTVEEKTFDSRGLKRFDFGVGTGIGFEFGRTVLGLTYELGLKNIGPAGDPYFPFYKNSYKNRNASLSLEYKL</sequence>
<dbReference type="OrthoDB" id="949314at2"/>
<reference evidence="3 4" key="1">
    <citation type="submission" date="2016-10" db="EMBL/GenBank/DDBJ databases">
        <authorList>
            <person name="de Groot N.N."/>
        </authorList>
    </citation>
    <scope>NUCLEOTIDE SEQUENCE [LARGE SCALE GENOMIC DNA]</scope>
    <source>
        <strain evidence="3 4">DSM 26130</strain>
    </source>
</reference>
<gene>
    <name evidence="3" type="ORF">SAMN05216167_102255</name>
</gene>
<keyword evidence="4" id="KW-1185">Reference proteome</keyword>
<dbReference type="STRING" id="662367.SAMN05216167_102255"/>
<dbReference type="RefSeq" id="WP_093824107.1">
    <property type="nucleotide sequence ID" value="NZ_FOLQ01000002.1"/>
</dbReference>
<dbReference type="Proteomes" id="UP000198598">
    <property type="component" value="Unassembled WGS sequence"/>
</dbReference>
<organism evidence="3 4">
    <name type="scientific">Spirosoma endophyticum</name>
    <dbReference type="NCBI Taxonomy" id="662367"/>
    <lineage>
        <taxon>Bacteria</taxon>
        <taxon>Pseudomonadati</taxon>
        <taxon>Bacteroidota</taxon>
        <taxon>Cytophagia</taxon>
        <taxon>Cytophagales</taxon>
        <taxon>Cytophagaceae</taxon>
        <taxon>Spirosoma</taxon>
    </lineage>
</organism>
<proteinExistence type="predicted"/>
<dbReference type="EMBL" id="FOLQ01000002">
    <property type="protein sequence ID" value="SFC73028.1"/>
    <property type="molecule type" value="Genomic_DNA"/>
</dbReference>
<keyword evidence="1" id="KW-0732">Signal</keyword>
<feature type="chain" id="PRO_5011515047" evidence="1">
    <location>
        <begin position="23"/>
        <end position="233"/>
    </location>
</feature>
<dbReference type="Pfam" id="PF13568">
    <property type="entry name" value="OMP_b-brl_2"/>
    <property type="match status" value="1"/>
</dbReference>
<dbReference type="AlphaFoldDB" id="A0A1I1LPZ7"/>
<feature type="signal peptide" evidence="1">
    <location>
        <begin position="1"/>
        <end position="22"/>
    </location>
</feature>
<evidence type="ECO:0000313" key="3">
    <source>
        <dbReference type="EMBL" id="SFC73028.1"/>
    </source>
</evidence>
<feature type="domain" description="Outer membrane protein beta-barrel" evidence="2">
    <location>
        <begin position="22"/>
        <end position="205"/>
    </location>
</feature>